<evidence type="ECO:0000256" key="1">
    <source>
        <dbReference type="SAM" id="MobiDB-lite"/>
    </source>
</evidence>
<accession>A0ABD3N296</accession>
<reference evidence="3 4" key="1">
    <citation type="submission" date="2024-10" db="EMBL/GenBank/DDBJ databases">
        <title>Updated reference genomes for cyclostephanoid diatoms.</title>
        <authorList>
            <person name="Roberts W.R."/>
            <person name="Alverson A.J."/>
        </authorList>
    </citation>
    <scope>NUCLEOTIDE SEQUENCE [LARGE SCALE GENOMIC DNA]</scope>
    <source>
        <strain evidence="3 4">AJA232-27</strain>
    </source>
</reference>
<dbReference type="EMBL" id="JALLBG020000044">
    <property type="protein sequence ID" value="KAL3770223.1"/>
    <property type="molecule type" value="Genomic_DNA"/>
</dbReference>
<feature type="compositionally biased region" description="Polar residues" evidence="1">
    <location>
        <begin position="249"/>
        <end position="258"/>
    </location>
</feature>
<dbReference type="Pfam" id="PF08547">
    <property type="entry name" value="CIA30"/>
    <property type="match status" value="1"/>
</dbReference>
<organism evidence="3 4">
    <name type="scientific">Discostella pseudostelligera</name>
    <dbReference type="NCBI Taxonomy" id="259834"/>
    <lineage>
        <taxon>Eukaryota</taxon>
        <taxon>Sar</taxon>
        <taxon>Stramenopiles</taxon>
        <taxon>Ochrophyta</taxon>
        <taxon>Bacillariophyta</taxon>
        <taxon>Coscinodiscophyceae</taxon>
        <taxon>Thalassiosirophycidae</taxon>
        <taxon>Stephanodiscales</taxon>
        <taxon>Stephanodiscaceae</taxon>
        <taxon>Discostella</taxon>
    </lineage>
</organism>
<feature type="region of interest" description="Disordered" evidence="1">
    <location>
        <begin position="230"/>
        <end position="264"/>
    </location>
</feature>
<dbReference type="InterPro" id="IPR013857">
    <property type="entry name" value="NADH-UbQ_OxRdtase-assoc_prot30"/>
</dbReference>
<feature type="compositionally biased region" description="Basic and acidic residues" evidence="1">
    <location>
        <begin position="389"/>
        <end position="407"/>
    </location>
</feature>
<proteinExistence type="predicted"/>
<dbReference type="InterPro" id="IPR039131">
    <property type="entry name" value="NDUFAF1"/>
</dbReference>
<dbReference type="PANTHER" id="PTHR13194">
    <property type="entry name" value="COMPLEX I INTERMEDIATE-ASSOCIATED PROTEIN 30"/>
    <property type="match status" value="1"/>
</dbReference>
<evidence type="ECO:0000259" key="2">
    <source>
        <dbReference type="Pfam" id="PF08547"/>
    </source>
</evidence>
<sequence>MVLRQLLFPKEGGGAFRRYLAIRQALLQTKYNDSRPLRGPISLYDFRRHDDAADLRQSLLPHQPRRIFGGWRVSDDGVIGGYSSSHMQFHDNNNAHDDGVEMGVSPSSSSTSTSTIASAAASSSSPPFLRWSGTIDTRINPHSHLARGVTRSGFAAILSPDYPFGAPLSNQYKALEICCRTDGRTYAVNLHIETYFPEDMYQGFLVGKPSDEEGGNGETNDFIRQQRQLLQQRKQEDNGERTSVEEVDATTTTPTEQQPLDVREHLRNRRNLIRKTYLSADDHPYYGYPPLGFQRYILPFKNFALTSRGRMRHSQRALDGAVNIESIGFTLMDGQDGDFVFDLISLRAVNVLEGEVVGSLEDEAREEEFRNSLRYHPSSSSTSDDDDDSRSSEGKEESIKNEKAFMR</sequence>
<feature type="compositionally biased region" description="Basic and acidic residues" evidence="1">
    <location>
        <begin position="233"/>
        <end position="244"/>
    </location>
</feature>
<evidence type="ECO:0000313" key="4">
    <source>
        <dbReference type="Proteomes" id="UP001530293"/>
    </source>
</evidence>
<comment type="caution">
    <text evidence="3">The sequence shown here is derived from an EMBL/GenBank/DDBJ whole genome shotgun (WGS) entry which is preliminary data.</text>
</comment>
<feature type="domain" description="NADH:ubiquinone oxidoreductase intermediate-associated protein 30" evidence="2">
    <location>
        <begin position="70"/>
        <end position="234"/>
    </location>
</feature>
<feature type="compositionally biased region" description="Low complexity" evidence="1">
    <location>
        <begin position="105"/>
        <end position="126"/>
    </location>
</feature>
<name>A0ABD3N296_9STRA</name>
<evidence type="ECO:0000313" key="3">
    <source>
        <dbReference type="EMBL" id="KAL3770223.1"/>
    </source>
</evidence>
<feature type="region of interest" description="Disordered" evidence="1">
    <location>
        <begin position="91"/>
        <end position="126"/>
    </location>
</feature>
<gene>
    <name evidence="3" type="ORF">ACHAWU_009163</name>
</gene>
<dbReference type="Proteomes" id="UP001530293">
    <property type="component" value="Unassembled WGS sequence"/>
</dbReference>
<dbReference type="AlphaFoldDB" id="A0ABD3N296"/>
<protein>
    <recommendedName>
        <fullName evidence="2">NADH:ubiquinone oxidoreductase intermediate-associated protein 30 domain-containing protein</fullName>
    </recommendedName>
</protein>
<feature type="region of interest" description="Disordered" evidence="1">
    <location>
        <begin position="368"/>
        <end position="407"/>
    </location>
</feature>
<dbReference type="PANTHER" id="PTHR13194:SF18">
    <property type="entry name" value="COMPLEX I INTERMEDIATE-ASSOCIATED PROTEIN 30, MITOCHONDRIAL"/>
    <property type="match status" value="1"/>
</dbReference>
<keyword evidence="4" id="KW-1185">Reference proteome</keyword>